<organism evidence="2 3">
    <name type="scientific">Spiroplasma mirum ATCC 29335</name>
    <dbReference type="NCBI Taxonomy" id="838561"/>
    <lineage>
        <taxon>Bacteria</taxon>
        <taxon>Bacillati</taxon>
        <taxon>Mycoplasmatota</taxon>
        <taxon>Mollicutes</taxon>
        <taxon>Entomoplasmatales</taxon>
        <taxon>Spiroplasmataceae</taxon>
        <taxon>Spiroplasma</taxon>
    </lineage>
</organism>
<reference evidence="2 3" key="1">
    <citation type="submission" date="2013-09" db="EMBL/GenBank/DDBJ databases">
        <title>Complete genome sequence of Spiroplasma mirum suckling mouse cataract agent.</title>
        <authorList>
            <person name="Landry C.A."/>
            <person name="Bastian F.O."/>
            <person name="Thune R.L."/>
        </authorList>
    </citation>
    <scope>NUCLEOTIDE SEQUENCE [LARGE SCALE GENOMIC DNA]</scope>
    <source>
        <strain evidence="2 3">SMCA</strain>
    </source>
</reference>
<keyword evidence="3" id="KW-1185">Reference proteome</keyword>
<dbReference type="Proteomes" id="UP000019260">
    <property type="component" value="Chromosome"/>
</dbReference>
<keyword evidence="1" id="KW-0812">Transmembrane</keyword>
<dbReference type="RefSeq" id="WP_025317213.1">
    <property type="nucleotide sequence ID" value="NZ_CP006720.1"/>
</dbReference>
<feature type="transmembrane region" description="Helical" evidence="1">
    <location>
        <begin position="116"/>
        <end position="135"/>
    </location>
</feature>
<dbReference type="AlphaFoldDB" id="W0GQM8"/>
<evidence type="ECO:0000313" key="2">
    <source>
        <dbReference type="EMBL" id="AHI57837.1"/>
    </source>
</evidence>
<sequence length="147" mass="17787">MVIIANFSGDNLLNFVKSIALNPVLDYYLVFSLMLIFTIVSFGLCFNLKEQKAYQDAFNVGPLKLAKNFSWWKVVGILVILFFVGLIWEFYQCDFYNFLLAQQTWKTYHDLKLIGIYQWCKMVVLILIIFIWWWWSSWWFVWLSHYY</sequence>
<keyword evidence="1" id="KW-0472">Membrane</keyword>
<dbReference type="KEGG" id="smia:P344_02450"/>
<proteinExistence type="predicted"/>
<evidence type="ECO:0000256" key="1">
    <source>
        <dbReference type="SAM" id="Phobius"/>
    </source>
</evidence>
<name>W0GQM8_9MOLU</name>
<dbReference type="HOGENOM" id="CLU_1766865_0_0_14"/>
<accession>W0GQM8</accession>
<keyword evidence="1" id="KW-1133">Transmembrane helix</keyword>
<dbReference type="STRING" id="838561.P344_02450"/>
<gene>
    <name evidence="2" type="ORF">P344_02450</name>
</gene>
<dbReference type="EMBL" id="CP006720">
    <property type="protein sequence ID" value="AHI57837.1"/>
    <property type="molecule type" value="Genomic_DNA"/>
</dbReference>
<feature type="transmembrane region" description="Helical" evidence="1">
    <location>
        <begin position="69"/>
        <end position="91"/>
    </location>
</feature>
<dbReference type="OrthoDB" id="387641at2"/>
<dbReference type="PATRIC" id="fig|838561.3.peg.470"/>
<protein>
    <submittedName>
        <fullName evidence="2">Uncharacterized protein</fullName>
    </submittedName>
</protein>
<feature type="transmembrane region" description="Helical" evidence="1">
    <location>
        <begin position="27"/>
        <end position="48"/>
    </location>
</feature>
<dbReference type="KEGG" id="smir:SMM_0408"/>
<evidence type="ECO:0000313" key="3">
    <source>
        <dbReference type="Proteomes" id="UP000019260"/>
    </source>
</evidence>